<dbReference type="PANTHER" id="PTHR19433">
    <property type="entry name" value="T-CELL RECEPTOR ALPHA CHAIN V REGION-RELATED"/>
    <property type="match status" value="1"/>
</dbReference>
<evidence type="ECO:0000256" key="1">
    <source>
        <dbReference type="ARBA" id="ARBA00004236"/>
    </source>
</evidence>
<dbReference type="Proteomes" id="UP000472261">
    <property type="component" value="Unplaced"/>
</dbReference>
<keyword evidence="7" id="KW-0325">Glycoprotein</keyword>
<dbReference type="Pfam" id="PF13895">
    <property type="entry name" value="Ig_2"/>
    <property type="match status" value="1"/>
</dbReference>
<dbReference type="PROSITE" id="PS50835">
    <property type="entry name" value="IG_LIKE"/>
    <property type="match status" value="1"/>
</dbReference>
<evidence type="ECO:0000256" key="7">
    <source>
        <dbReference type="ARBA" id="ARBA00023180"/>
    </source>
</evidence>
<dbReference type="AlphaFoldDB" id="A0A669R0L7"/>
<accession>A0A669R0L7</accession>
<evidence type="ECO:0000256" key="4">
    <source>
        <dbReference type="ARBA" id="ARBA00022859"/>
    </source>
</evidence>
<keyword evidence="3" id="KW-0732">Signal</keyword>
<dbReference type="InterPro" id="IPR013783">
    <property type="entry name" value="Ig-like_fold"/>
</dbReference>
<evidence type="ECO:0000256" key="3">
    <source>
        <dbReference type="ARBA" id="ARBA00022729"/>
    </source>
</evidence>
<dbReference type="SMART" id="SM00409">
    <property type="entry name" value="IG"/>
    <property type="match status" value="1"/>
</dbReference>
<dbReference type="InterPro" id="IPR007110">
    <property type="entry name" value="Ig-like_dom"/>
</dbReference>
<reference evidence="9" key="1">
    <citation type="submission" date="2025-08" db="UniProtKB">
        <authorList>
            <consortium name="Ensembl"/>
        </authorList>
    </citation>
    <scope>IDENTIFICATION</scope>
</reference>
<keyword evidence="4" id="KW-0391">Immunity</keyword>
<dbReference type="InterPro" id="IPR036179">
    <property type="entry name" value="Ig-like_dom_sf"/>
</dbReference>
<comment type="subcellular location">
    <subcellularLocation>
        <location evidence="1">Cell membrane</location>
    </subcellularLocation>
</comment>
<evidence type="ECO:0000313" key="10">
    <source>
        <dbReference type="Proteomes" id="UP000472261"/>
    </source>
</evidence>
<dbReference type="CDD" id="cd00099">
    <property type="entry name" value="IgV"/>
    <property type="match status" value="1"/>
</dbReference>
<dbReference type="GO" id="GO:0009617">
    <property type="term" value="P:response to bacterium"/>
    <property type="evidence" value="ECO:0007669"/>
    <property type="project" value="TreeGrafter"/>
</dbReference>
<evidence type="ECO:0000256" key="6">
    <source>
        <dbReference type="ARBA" id="ARBA00023157"/>
    </source>
</evidence>
<dbReference type="SUPFAM" id="SSF48726">
    <property type="entry name" value="Immunoglobulin"/>
    <property type="match status" value="1"/>
</dbReference>
<keyword evidence="6" id="KW-1015">Disulfide bond</keyword>
<reference evidence="9" key="2">
    <citation type="submission" date="2025-09" db="UniProtKB">
        <authorList>
            <consortium name="Ensembl"/>
        </authorList>
    </citation>
    <scope>IDENTIFICATION</scope>
</reference>
<evidence type="ECO:0000256" key="5">
    <source>
        <dbReference type="ARBA" id="ARBA00023136"/>
    </source>
</evidence>
<dbReference type="SMART" id="SM00408">
    <property type="entry name" value="IGc2"/>
    <property type="match status" value="1"/>
</dbReference>
<proteinExistence type="predicted"/>
<feature type="domain" description="Ig-like" evidence="8">
    <location>
        <begin position="13"/>
        <end position="93"/>
    </location>
</feature>
<keyword evidence="5" id="KW-0472">Membrane</keyword>
<dbReference type="GO" id="GO:0002376">
    <property type="term" value="P:immune system process"/>
    <property type="evidence" value="ECO:0007669"/>
    <property type="project" value="UniProtKB-KW"/>
</dbReference>
<organism evidence="9 10">
    <name type="scientific">Phasianus colchicus</name>
    <name type="common">Common pheasant</name>
    <dbReference type="NCBI Taxonomy" id="9054"/>
    <lineage>
        <taxon>Eukaryota</taxon>
        <taxon>Metazoa</taxon>
        <taxon>Chordata</taxon>
        <taxon>Craniata</taxon>
        <taxon>Vertebrata</taxon>
        <taxon>Euteleostomi</taxon>
        <taxon>Archelosauria</taxon>
        <taxon>Archosauria</taxon>
        <taxon>Dinosauria</taxon>
        <taxon>Saurischia</taxon>
        <taxon>Theropoda</taxon>
        <taxon>Coelurosauria</taxon>
        <taxon>Aves</taxon>
        <taxon>Neognathae</taxon>
        <taxon>Galloanserae</taxon>
        <taxon>Galliformes</taxon>
        <taxon>Phasianidae</taxon>
        <taxon>Phasianinae</taxon>
        <taxon>Phasianus</taxon>
    </lineage>
</organism>
<protein>
    <recommendedName>
        <fullName evidence="8">Ig-like domain-containing protein</fullName>
    </recommendedName>
</protein>
<evidence type="ECO:0000256" key="2">
    <source>
        <dbReference type="ARBA" id="ARBA00022475"/>
    </source>
</evidence>
<keyword evidence="10" id="KW-1185">Reference proteome</keyword>
<name>A0A669R0L7_PHACC</name>
<sequence>MENTVPAPSLVVPGLHAASPCSLAGGDAQAVAMQSPAERGLLEGSSVTMTCQLSNENLVHWYRQLSGKPLSSQKLSILIINDVSPDDAATYYCAYGTHTVIDAQRPSSHKTPSTTQLQLQSEPEDCYCLIPPSLLTPSAISCYPEQILHGCRESQTIKGWKGPLEIIQSILPMCFL</sequence>
<dbReference type="GO" id="GO:0005886">
    <property type="term" value="C:plasma membrane"/>
    <property type="evidence" value="ECO:0007669"/>
    <property type="project" value="UniProtKB-SubCell"/>
</dbReference>
<evidence type="ECO:0000259" key="8">
    <source>
        <dbReference type="PROSITE" id="PS50835"/>
    </source>
</evidence>
<dbReference type="InterPro" id="IPR003598">
    <property type="entry name" value="Ig_sub2"/>
</dbReference>
<keyword evidence="2" id="KW-1003">Cell membrane</keyword>
<dbReference type="InterPro" id="IPR003599">
    <property type="entry name" value="Ig_sub"/>
</dbReference>
<dbReference type="InterPro" id="IPR052051">
    <property type="entry name" value="TCR_complex_component"/>
</dbReference>
<dbReference type="Gene3D" id="2.60.40.10">
    <property type="entry name" value="Immunoglobulins"/>
    <property type="match status" value="2"/>
</dbReference>
<dbReference type="Ensembl" id="ENSPCLT00000028344.1">
    <property type="protein sequence ID" value="ENSPCLP00000020476.1"/>
    <property type="gene ID" value="ENSPCLG00000017929.1"/>
</dbReference>
<evidence type="ECO:0000313" key="9">
    <source>
        <dbReference type="Ensembl" id="ENSPCLP00000020476.1"/>
    </source>
</evidence>